<name>A0AAV9HH37_9PEZI</name>
<evidence type="ECO:0000256" key="2">
    <source>
        <dbReference type="ARBA" id="ARBA00023002"/>
    </source>
</evidence>
<accession>A0AAV9HH37</accession>
<dbReference type="InterPro" id="IPR013708">
    <property type="entry name" value="Shikimate_DH-bd_N"/>
</dbReference>
<dbReference type="GO" id="GO:0004764">
    <property type="term" value="F:shikimate 3-dehydrogenase (NADP+) activity"/>
    <property type="evidence" value="ECO:0007669"/>
    <property type="project" value="InterPro"/>
</dbReference>
<dbReference type="InterPro" id="IPR046346">
    <property type="entry name" value="Aminoacid_DH-like_N_sf"/>
</dbReference>
<dbReference type="AlphaFoldDB" id="A0AAV9HH37"/>
<dbReference type="Gene3D" id="3.40.50.720">
    <property type="entry name" value="NAD(P)-binding Rossmann-like Domain"/>
    <property type="match status" value="1"/>
</dbReference>
<dbReference type="FunFam" id="3.40.50.720:FF:000610">
    <property type="entry name" value="Quinate 5-dehydrogenase QutB"/>
    <property type="match status" value="1"/>
</dbReference>
<dbReference type="EC" id="1.1.1.24" evidence="5"/>
<dbReference type="InterPro" id="IPR036291">
    <property type="entry name" value="NAD(P)-bd_dom_sf"/>
</dbReference>
<protein>
    <recommendedName>
        <fullName evidence="6">Quinate dehydrogenase</fullName>
        <ecNumber evidence="5">1.1.1.24</ecNumber>
    </recommendedName>
</protein>
<evidence type="ECO:0000256" key="6">
    <source>
        <dbReference type="ARBA" id="ARBA00071171"/>
    </source>
</evidence>
<keyword evidence="1" id="KW-0672">Quinate metabolism</keyword>
<dbReference type="EMBL" id="MU865021">
    <property type="protein sequence ID" value="KAK4460038.1"/>
    <property type="molecule type" value="Genomic_DNA"/>
</dbReference>
<dbReference type="GO" id="GO:0030266">
    <property type="term" value="F:quinate 3-dehydrogenase (NAD+) activity"/>
    <property type="evidence" value="ECO:0007669"/>
    <property type="project" value="UniProtKB-EC"/>
</dbReference>
<gene>
    <name evidence="8" type="ORF">QBC42DRAFT_110897</name>
</gene>
<dbReference type="PANTHER" id="PTHR21089:SF1">
    <property type="entry name" value="BIFUNCTIONAL 3-DEHYDROQUINATE DEHYDRATASE_SHIKIMATE DEHYDROGENASE, CHLOROPLASTIC"/>
    <property type="match status" value="1"/>
</dbReference>
<evidence type="ECO:0000256" key="1">
    <source>
        <dbReference type="ARBA" id="ARBA00022911"/>
    </source>
</evidence>
<feature type="domain" description="Shikimate dehydrogenase substrate binding N-terminal" evidence="7">
    <location>
        <begin position="34"/>
        <end position="114"/>
    </location>
</feature>
<keyword evidence="9" id="KW-1185">Reference proteome</keyword>
<evidence type="ECO:0000256" key="5">
    <source>
        <dbReference type="ARBA" id="ARBA00066605"/>
    </source>
</evidence>
<sequence>MSTTTITITATPQQRTPELSFDSRIDQLAKHGFLFGKKIAASMSPLLHSVVYRGLGLDWEQLRFDSDDMDSFLRLIRHPKFYGASVTMPNKVAIIPHLDELTEECRDVGACNTLFVRDLPDGRRLFCGANTDVIGVRESFIQNVPRSRASVYENRPALVVGGGGAARSAVYALHKWLKATHIYLVNRDKSEVEAVITECTKRGYGDRLIHVETAEQAEALEGPGAIVACIPDFAPLTESEKTVRKIIEIFLQKENKGAMLEMCYNPSPFTALGSIAEAAGWQVILGTEALIWQGIEQDKYWTGLDVDELPVAEVKRTIAERLAYLAKK</sequence>
<dbReference type="SUPFAM" id="SSF53223">
    <property type="entry name" value="Aminoacid dehydrogenase-like, N-terminal domain"/>
    <property type="match status" value="1"/>
</dbReference>
<evidence type="ECO:0000313" key="8">
    <source>
        <dbReference type="EMBL" id="KAK4460038.1"/>
    </source>
</evidence>
<reference evidence="8" key="2">
    <citation type="submission" date="2023-06" db="EMBL/GenBank/DDBJ databases">
        <authorList>
            <consortium name="Lawrence Berkeley National Laboratory"/>
            <person name="Mondo S.J."/>
            <person name="Hensen N."/>
            <person name="Bonometti L."/>
            <person name="Westerberg I."/>
            <person name="Brannstrom I.O."/>
            <person name="Guillou S."/>
            <person name="Cros-Aarteil S."/>
            <person name="Calhoun S."/>
            <person name="Haridas S."/>
            <person name="Kuo A."/>
            <person name="Pangilinan J."/>
            <person name="Riley R."/>
            <person name="Labutti K."/>
            <person name="Andreopoulos B."/>
            <person name="Lipzen A."/>
            <person name="Chen C."/>
            <person name="Yanf M."/>
            <person name="Daum C."/>
            <person name="Ng V."/>
            <person name="Clum A."/>
            <person name="Steindorff A."/>
            <person name="Ohm R."/>
            <person name="Martin F."/>
            <person name="Silar P."/>
            <person name="Natvig D."/>
            <person name="Lalanne C."/>
            <person name="Gautier V."/>
            <person name="Ament-Velasquez S.L."/>
            <person name="Kruys A."/>
            <person name="Hutchinson M.I."/>
            <person name="Powell A.J."/>
            <person name="Barry K."/>
            <person name="Miller A.N."/>
            <person name="Grigoriev I.V."/>
            <person name="Debuchy R."/>
            <person name="Gladieux P."/>
            <person name="Thoren M.H."/>
            <person name="Johannesson H."/>
        </authorList>
    </citation>
    <scope>NUCLEOTIDE SEQUENCE</scope>
    <source>
        <strain evidence="8">PSN324</strain>
    </source>
</reference>
<dbReference type="GO" id="GO:0019632">
    <property type="term" value="P:shikimate metabolic process"/>
    <property type="evidence" value="ECO:0007669"/>
    <property type="project" value="TreeGrafter"/>
</dbReference>
<dbReference type="Pfam" id="PF08501">
    <property type="entry name" value="Shikimate_dh_N"/>
    <property type="match status" value="1"/>
</dbReference>
<dbReference type="InterPro" id="IPR022893">
    <property type="entry name" value="Shikimate_DH_fam"/>
</dbReference>
<proteinExistence type="predicted"/>
<dbReference type="CDD" id="cd01065">
    <property type="entry name" value="NAD_bind_Shikimate_DH"/>
    <property type="match status" value="1"/>
</dbReference>
<dbReference type="GO" id="GO:0009423">
    <property type="term" value="P:chorismate biosynthetic process"/>
    <property type="evidence" value="ECO:0007669"/>
    <property type="project" value="TreeGrafter"/>
</dbReference>
<organism evidence="8 9">
    <name type="scientific">Cladorrhinum samala</name>
    <dbReference type="NCBI Taxonomy" id="585594"/>
    <lineage>
        <taxon>Eukaryota</taxon>
        <taxon>Fungi</taxon>
        <taxon>Dikarya</taxon>
        <taxon>Ascomycota</taxon>
        <taxon>Pezizomycotina</taxon>
        <taxon>Sordariomycetes</taxon>
        <taxon>Sordariomycetidae</taxon>
        <taxon>Sordariales</taxon>
        <taxon>Podosporaceae</taxon>
        <taxon>Cladorrhinum</taxon>
    </lineage>
</organism>
<dbReference type="SUPFAM" id="SSF51735">
    <property type="entry name" value="NAD(P)-binding Rossmann-fold domains"/>
    <property type="match status" value="1"/>
</dbReference>
<keyword evidence="2" id="KW-0560">Oxidoreductase</keyword>
<evidence type="ECO:0000313" key="9">
    <source>
        <dbReference type="Proteomes" id="UP001321749"/>
    </source>
</evidence>
<keyword evidence="3" id="KW-0520">NAD</keyword>
<evidence type="ECO:0000256" key="3">
    <source>
        <dbReference type="ARBA" id="ARBA00023027"/>
    </source>
</evidence>
<dbReference type="PANTHER" id="PTHR21089">
    <property type="entry name" value="SHIKIMATE DEHYDROGENASE"/>
    <property type="match status" value="1"/>
</dbReference>
<comment type="pathway">
    <text evidence="4">Aromatic compound metabolism; 3,4-dihydroxybenzoate biosynthesis; 3-dehydroquinate from D-quinate (NAD(+) route): step 1/1.</text>
</comment>
<evidence type="ECO:0000259" key="7">
    <source>
        <dbReference type="Pfam" id="PF08501"/>
    </source>
</evidence>
<dbReference type="Proteomes" id="UP001321749">
    <property type="component" value="Unassembled WGS sequence"/>
</dbReference>
<dbReference type="Gene3D" id="3.40.50.10860">
    <property type="entry name" value="Leucine Dehydrogenase, chain A, domain 1"/>
    <property type="match status" value="1"/>
</dbReference>
<reference evidence="8" key="1">
    <citation type="journal article" date="2023" name="Mol. Phylogenet. Evol.">
        <title>Genome-scale phylogeny and comparative genomics of the fungal order Sordariales.</title>
        <authorList>
            <person name="Hensen N."/>
            <person name="Bonometti L."/>
            <person name="Westerberg I."/>
            <person name="Brannstrom I.O."/>
            <person name="Guillou S."/>
            <person name="Cros-Aarteil S."/>
            <person name="Calhoun S."/>
            <person name="Haridas S."/>
            <person name="Kuo A."/>
            <person name="Mondo S."/>
            <person name="Pangilinan J."/>
            <person name="Riley R."/>
            <person name="LaButti K."/>
            <person name="Andreopoulos B."/>
            <person name="Lipzen A."/>
            <person name="Chen C."/>
            <person name="Yan M."/>
            <person name="Daum C."/>
            <person name="Ng V."/>
            <person name="Clum A."/>
            <person name="Steindorff A."/>
            <person name="Ohm R.A."/>
            <person name="Martin F."/>
            <person name="Silar P."/>
            <person name="Natvig D.O."/>
            <person name="Lalanne C."/>
            <person name="Gautier V."/>
            <person name="Ament-Velasquez S.L."/>
            <person name="Kruys A."/>
            <person name="Hutchinson M.I."/>
            <person name="Powell A.J."/>
            <person name="Barry K."/>
            <person name="Miller A.N."/>
            <person name="Grigoriev I.V."/>
            <person name="Debuchy R."/>
            <person name="Gladieux P."/>
            <person name="Hiltunen Thoren M."/>
            <person name="Johannesson H."/>
        </authorList>
    </citation>
    <scope>NUCLEOTIDE SEQUENCE</scope>
    <source>
        <strain evidence="8">PSN324</strain>
    </source>
</reference>
<evidence type="ECO:0000256" key="4">
    <source>
        <dbReference type="ARBA" id="ARBA00060524"/>
    </source>
</evidence>
<comment type="caution">
    <text evidence="8">The sequence shown here is derived from an EMBL/GenBank/DDBJ whole genome shotgun (WGS) entry which is preliminary data.</text>
</comment>